<evidence type="ECO:0000256" key="4">
    <source>
        <dbReference type="SAM" id="Phobius"/>
    </source>
</evidence>
<dbReference type="SMART" id="SM00304">
    <property type="entry name" value="HAMP"/>
    <property type="match status" value="2"/>
</dbReference>
<keyword evidence="1" id="KW-0488">Methylation</keyword>
<dbReference type="InterPro" id="IPR051310">
    <property type="entry name" value="MCP_chemotaxis"/>
</dbReference>
<keyword evidence="4" id="KW-1133">Transmembrane helix</keyword>
<protein>
    <submittedName>
        <fullName evidence="7">Methyl-accepting chemotaxis protein</fullName>
    </submittedName>
</protein>
<dbReference type="PROSITE" id="PS50885">
    <property type="entry name" value="HAMP"/>
    <property type="match status" value="3"/>
</dbReference>
<reference evidence="7" key="1">
    <citation type="submission" date="2022-08" db="EMBL/GenBank/DDBJ databases">
        <title>Complete Genome Sequences of 2 Bosea sp. soil isolates.</title>
        <authorList>
            <person name="Alvarez Arevalo M."/>
            <person name="Sterndorff E.B."/>
            <person name="Faurdal D."/>
            <person name="Joergensen T.S."/>
            <person name="Weber T."/>
        </authorList>
    </citation>
    <scope>NUCLEOTIDE SEQUENCE</scope>
    <source>
        <strain evidence="7">NBC_00436</strain>
    </source>
</reference>
<dbReference type="InterPro" id="IPR003660">
    <property type="entry name" value="HAMP_dom"/>
</dbReference>
<evidence type="ECO:0000313" key="7">
    <source>
        <dbReference type="EMBL" id="UZF84897.1"/>
    </source>
</evidence>
<comment type="similarity">
    <text evidence="2">Belongs to the methyl-accepting chemotaxis (MCP) protein family.</text>
</comment>
<evidence type="ECO:0000256" key="2">
    <source>
        <dbReference type="ARBA" id="ARBA00029447"/>
    </source>
</evidence>
<dbReference type="Gene3D" id="1.20.58.920">
    <property type="match status" value="1"/>
</dbReference>
<dbReference type="GO" id="GO:0005886">
    <property type="term" value="C:plasma membrane"/>
    <property type="evidence" value="ECO:0007669"/>
    <property type="project" value="TreeGrafter"/>
</dbReference>
<dbReference type="EMBL" id="CP102774">
    <property type="protein sequence ID" value="UZF84897.1"/>
    <property type="molecule type" value="Genomic_DNA"/>
</dbReference>
<dbReference type="Gene3D" id="1.10.287.950">
    <property type="entry name" value="Methyl-accepting chemotaxis protein"/>
    <property type="match status" value="1"/>
</dbReference>
<dbReference type="SMART" id="SM00283">
    <property type="entry name" value="MA"/>
    <property type="match status" value="1"/>
</dbReference>
<dbReference type="GO" id="GO:0007165">
    <property type="term" value="P:signal transduction"/>
    <property type="evidence" value="ECO:0007669"/>
    <property type="project" value="UniProtKB-KW"/>
</dbReference>
<feature type="domain" description="Methyl-accepting transducer" evidence="5">
    <location>
        <begin position="540"/>
        <end position="769"/>
    </location>
</feature>
<dbReference type="GO" id="GO:0006935">
    <property type="term" value="P:chemotaxis"/>
    <property type="evidence" value="ECO:0007669"/>
    <property type="project" value="UniProtKB-KW"/>
</dbReference>
<feature type="transmembrane region" description="Helical" evidence="4">
    <location>
        <begin position="21"/>
        <end position="43"/>
    </location>
</feature>
<feature type="transmembrane region" description="Helical" evidence="4">
    <location>
        <begin position="344"/>
        <end position="365"/>
    </location>
</feature>
<keyword evidence="3" id="KW-0807">Transducer</keyword>
<dbReference type="InterPro" id="IPR004089">
    <property type="entry name" value="MCPsignal_dom"/>
</dbReference>
<accession>A0A9E8CIJ8</accession>
<organism evidence="7">
    <name type="scientific">Bosea sp. NBC_00436</name>
    <dbReference type="NCBI Taxonomy" id="2969620"/>
    <lineage>
        <taxon>Bacteria</taxon>
        <taxon>Pseudomonadati</taxon>
        <taxon>Pseudomonadota</taxon>
        <taxon>Alphaproteobacteria</taxon>
        <taxon>Hyphomicrobiales</taxon>
        <taxon>Boseaceae</taxon>
        <taxon>Bosea</taxon>
    </lineage>
</organism>
<keyword evidence="4" id="KW-0812">Transmembrane</keyword>
<dbReference type="SUPFAM" id="SSF58104">
    <property type="entry name" value="Methyl-accepting chemotaxis protein (MCP) signaling domain"/>
    <property type="match status" value="1"/>
</dbReference>
<feature type="domain" description="HAMP" evidence="6">
    <location>
        <begin position="494"/>
        <end position="535"/>
    </location>
</feature>
<proteinExistence type="inferred from homology"/>
<evidence type="ECO:0000256" key="3">
    <source>
        <dbReference type="PROSITE-ProRule" id="PRU00284"/>
    </source>
</evidence>
<sequence>MTKAKPVREGKPLRIGIAPRIYAALGVMTALTIVSSSVAWFSYDSVDKTVEDLVSQKMPVVELALELSQAATQSTALAARFSEVSTLQQRAMLTGDLDGVEARQLELLRRIAEQGKVDKSKPQAAIDDLARQINDINDLTGERLRNAADTATALTALSKARDGFSAMADFETSDAQFNVKMNITSAAQLTGSEFDAALSKVLDKDLSSLQTAQALQLQISETVGLLREISQVDSTEKLEIAKSRLKAQLGQVRGLLAAADMLQANPARGQAVNAVTDLGEGAAGIVAIRERELATQAAIVAGLKNLDQAAEKVRREVGELVSSARSGAIAGRDSTKAMIERSEYTLAAIGIASLLVALALSFFFVRPMIVGRLNRLWAATKAIADGALETVVDTKGNDEISDISKNVLLFRDNAVALRAAELAKVEDEARAQEQRREMMRELGEAFGVVVAAAAAGDFTQRVAAQFADPELNALAGSVNMLLETVQTGLLETCDVLAELSAGHLSTRIEGMYQGAFAELKDGTNALAEEFESTLARLAETVSAVRSATSEILDGVTDLAERTSEESNAVSMATNQLGAFAGTVKKTASEAAQATGMAQGAEERAQQGEKVVASALEAMQRIRQSSSKISEVIAMIDEIAFQTNLLALNAAVEAARAGDAGKGFAVVATEVRSLAKRSADASNDVKKLVEAAHGDVKVGVGLVEETSAMFGAIVSSVNELTGLMNGISQTARSQASDVSAINTEIDGIGTMAHQNAALVEETNAALALTDEQTRALTEHIGRFTFRQGHAAEEHGERRHAAAA</sequence>
<dbReference type="PANTHER" id="PTHR43531">
    <property type="entry name" value="PROTEIN ICFG"/>
    <property type="match status" value="1"/>
</dbReference>
<name>A0A9E8CIJ8_9HYPH</name>
<dbReference type="PANTHER" id="PTHR43531:SF14">
    <property type="entry name" value="METHYL-ACCEPTING CHEMOTAXIS PROTEIN I-RELATED"/>
    <property type="match status" value="1"/>
</dbReference>
<dbReference type="Pfam" id="PF00672">
    <property type="entry name" value="HAMP"/>
    <property type="match status" value="1"/>
</dbReference>
<feature type="domain" description="HAMP" evidence="6">
    <location>
        <begin position="449"/>
        <end position="490"/>
    </location>
</feature>
<dbReference type="PROSITE" id="PS50111">
    <property type="entry name" value="CHEMOTAXIS_TRANSDUC_2"/>
    <property type="match status" value="1"/>
</dbReference>
<feature type="domain" description="HAMP" evidence="6">
    <location>
        <begin position="369"/>
        <end position="419"/>
    </location>
</feature>
<dbReference type="Gene3D" id="6.10.340.10">
    <property type="match status" value="1"/>
</dbReference>
<evidence type="ECO:0000259" key="5">
    <source>
        <dbReference type="PROSITE" id="PS50111"/>
    </source>
</evidence>
<dbReference type="Pfam" id="PF00015">
    <property type="entry name" value="MCPsignal"/>
    <property type="match status" value="1"/>
</dbReference>
<evidence type="ECO:0000259" key="6">
    <source>
        <dbReference type="PROSITE" id="PS50885"/>
    </source>
</evidence>
<dbReference type="AlphaFoldDB" id="A0A9E8CIJ8"/>
<gene>
    <name evidence="7" type="ORF">NWE54_13735</name>
</gene>
<evidence type="ECO:0000256" key="1">
    <source>
        <dbReference type="ARBA" id="ARBA00022481"/>
    </source>
</evidence>
<dbReference type="InterPro" id="IPR038188">
    <property type="entry name" value="TorS_sensor_sf"/>
</dbReference>
<keyword evidence="4" id="KW-0472">Membrane</keyword>
<dbReference type="GO" id="GO:0004888">
    <property type="term" value="F:transmembrane signaling receptor activity"/>
    <property type="evidence" value="ECO:0007669"/>
    <property type="project" value="TreeGrafter"/>
</dbReference>
<dbReference type="Pfam" id="PF18947">
    <property type="entry name" value="HAMP_2"/>
    <property type="match status" value="1"/>
</dbReference>